<evidence type="ECO:0000313" key="2">
    <source>
        <dbReference type="Proteomes" id="UP000525078"/>
    </source>
</evidence>
<comment type="caution">
    <text evidence="1">The sequence shown here is derived from an EMBL/GenBank/DDBJ whole genome shotgun (WGS) entry which is preliminary data.</text>
</comment>
<evidence type="ECO:0008006" key="3">
    <source>
        <dbReference type="Google" id="ProtNLM"/>
    </source>
</evidence>
<dbReference type="InterPro" id="IPR053151">
    <property type="entry name" value="RNase_H-like"/>
</dbReference>
<dbReference type="Gene3D" id="3.30.420.10">
    <property type="entry name" value="Ribonuclease H-like superfamily/Ribonuclease H"/>
    <property type="match status" value="1"/>
</dbReference>
<sequence>MESEFHIFFVAVPLSVAYVPSVIQGDVALHQLSDTEVWDLWLRVDASILDEDVRIGLVQYGFVDDVAVMNQSQYVVGSVLKAELVAIHKALALDFEKNCSSILIKSDSAVAVKALPQESYLLLGGLILFLKIACLCQLIYSCVSFKFLPHAENLVADKLAYLARVYRVCRRSVVREAIPFVIAI</sequence>
<dbReference type="EMBL" id="JAATIP010000157">
    <property type="protein sequence ID" value="KAF4365761.1"/>
    <property type="molecule type" value="Genomic_DNA"/>
</dbReference>
<dbReference type="Proteomes" id="UP000525078">
    <property type="component" value="Unassembled WGS sequence"/>
</dbReference>
<reference evidence="1 2" key="1">
    <citation type="journal article" date="2020" name="bioRxiv">
        <title>Sequence and annotation of 42 cannabis genomes reveals extensive copy number variation in cannabinoid synthesis and pathogen resistance genes.</title>
        <authorList>
            <person name="Mckernan K.J."/>
            <person name="Helbert Y."/>
            <person name="Kane L.T."/>
            <person name="Ebling H."/>
            <person name="Zhang L."/>
            <person name="Liu B."/>
            <person name="Eaton Z."/>
            <person name="Mclaughlin S."/>
            <person name="Kingan S."/>
            <person name="Baybayan P."/>
            <person name="Concepcion G."/>
            <person name="Jordan M."/>
            <person name="Riva A."/>
            <person name="Barbazuk W."/>
            <person name="Harkins T."/>
        </authorList>
    </citation>
    <scope>NUCLEOTIDE SEQUENCE [LARGE SCALE GENOMIC DNA]</scope>
    <source>
        <strain evidence="2">cv. Jamaican Lion 4</strain>
        <tissue evidence="1">Leaf</tissue>
    </source>
</reference>
<accession>A0A7J6F4X9</accession>
<gene>
    <name evidence="1" type="ORF">F8388_003430</name>
</gene>
<dbReference type="AlphaFoldDB" id="A0A7J6F4X9"/>
<dbReference type="InterPro" id="IPR036397">
    <property type="entry name" value="RNaseH_sf"/>
</dbReference>
<dbReference type="GO" id="GO:0003676">
    <property type="term" value="F:nucleic acid binding"/>
    <property type="evidence" value="ECO:0007669"/>
    <property type="project" value="InterPro"/>
</dbReference>
<proteinExistence type="predicted"/>
<evidence type="ECO:0000313" key="1">
    <source>
        <dbReference type="EMBL" id="KAF4365761.1"/>
    </source>
</evidence>
<dbReference type="SUPFAM" id="SSF53098">
    <property type="entry name" value="Ribonuclease H-like"/>
    <property type="match status" value="1"/>
</dbReference>
<dbReference type="InterPro" id="IPR012337">
    <property type="entry name" value="RNaseH-like_sf"/>
</dbReference>
<dbReference type="PANTHER" id="PTHR47723:SF19">
    <property type="entry name" value="POLYNUCLEOTIDYL TRANSFERASE, RIBONUCLEASE H-LIKE SUPERFAMILY PROTEIN"/>
    <property type="match status" value="1"/>
</dbReference>
<protein>
    <recommendedName>
        <fullName evidence="3">RNase H type-1 domain-containing protein</fullName>
    </recommendedName>
</protein>
<name>A0A7J6F4X9_CANSA</name>
<dbReference type="PANTHER" id="PTHR47723">
    <property type="entry name" value="OS05G0353850 PROTEIN"/>
    <property type="match status" value="1"/>
</dbReference>
<organism evidence="1 2">
    <name type="scientific">Cannabis sativa</name>
    <name type="common">Hemp</name>
    <name type="synonym">Marijuana</name>
    <dbReference type="NCBI Taxonomy" id="3483"/>
    <lineage>
        <taxon>Eukaryota</taxon>
        <taxon>Viridiplantae</taxon>
        <taxon>Streptophyta</taxon>
        <taxon>Embryophyta</taxon>
        <taxon>Tracheophyta</taxon>
        <taxon>Spermatophyta</taxon>
        <taxon>Magnoliopsida</taxon>
        <taxon>eudicotyledons</taxon>
        <taxon>Gunneridae</taxon>
        <taxon>Pentapetalae</taxon>
        <taxon>rosids</taxon>
        <taxon>fabids</taxon>
        <taxon>Rosales</taxon>
        <taxon>Cannabaceae</taxon>
        <taxon>Cannabis</taxon>
    </lineage>
</organism>